<gene>
    <name evidence="1" type="ORF">CLODIP_2_CD00099</name>
</gene>
<comment type="caution">
    <text evidence="1">The sequence shown here is derived from an EMBL/GenBank/DDBJ whole genome shotgun (WGS) entry which is preliminary data.</text>
</comment>
<protein>
    <submittedName>
        <fullName evidence="1">Uncharacterized protein</fullName>
    </submittedName>
</protein>
<proteinExistence type="predicted"/>
<accession>A0A8S1C6B6</accession>
<evidence type="ECO:0000313" key="1">
    <source>
        <dbReference type="EMBL" id="CAB3366372.1"/>
    </source>
</evidence>
<reference evidence="1 2" key="1">
    <citation type="submission" date="2020-04" db="EMBL/GenBank/DDBJ databases">
        <authorList>
            <person name="Alioto T."/>
            <person name="Alioto T."/>
            <person name="Gomez Garrido J."/>
        </authorList>
    </citation>
    <scope>NUCLEOTIDE SEQUENCE [LARGE SCALE GENOMIC DNA]</scope>
</reference>
<name>A0A8S1C6B6_9INSE</name>
<sequence length="95" mass="10574">MYFRVESAARGKNVAGWVREQCLIVLDNSNGLREVPKDKSTKNITMDLLCVEFSVAWHSKRASRLNLPAPSVLSSLLLSPSRALFLLLFPPENGC</sequence>
<evidence type="ECO:0000313" key="2">
    <source>
        <dbReference type="Proteomes" id="UP000494165"/>
    </source>
</evidence>
<keyword evidence="2" id="KW-1185">Reference proteome</keyword>
<dbReference type="EMBL" id="CADEPI010000025">
    <property type="protein sequence ID" value="CAB3366372.1"/>
    <property type="molecule type" value="Genomic_DNA"/>
</dbReference>
<dbReference type="Proteomes" id="UP000494165">
    <property type="component" value="Unassembled WGS sequence"/>
</dbReference>
<organism evidence="1 2">
    <name type="scientific">Cloeon dipterum</name>
    <dbReference type="NCBI Taxonomy" id="197152"/>
    <lineage>
        <taxon>Eukaryota</taxon>
        <taxon>Metazoa</taxon>
        <taxon>Ecdysozoa</taxon>
        <taxon>Arthropoda</taxon>
        <taxon>Hexapoda</taxon>
        <taxon>Insecta</taxon>
        <taxon>Pterygota</taxon>
        <taxon>Palaeoptera</taxon>
        <taxon>Ephemeroptera</taxon>
        <taxon>Pisciforma</taxon>
        <taxon>Baetidae</taxon>
        <taxon>Cloeon</taxon>
    </lineage>
</organism>
<dbReference type="AlphaFoldDB" id="A0A8S1C6B6"/>